<dbReference type="InterPro" id="IPR000222">
    <property type="entry name" value="PP2C_BS"/>
</dbReference>
<feature type="transmembrane region" description="Helical" evidence="6">
    <location>
        <begin position="53"/>
        <end position="70"/>
    </location>
</feature>
<dbReference type="SUPFAM" id="SSF81606">
    <property type="entry name" value="PP2C-like"/>
    <property type="match status" value="1"/>
</dbReference>
<dbReference type="VEuPathDB" id="VectorBase:CSON012157"/>
<keyword evidence="3 4" id="KW-0904">Protein phosphatase</keyword>
<feature type="region of interest" description="Disordered" evidence="5">
    <location>
        <begin position="184"/>
        <end position="259"/>
    </location>
</feature>
<dbReference type="InterPro" id="IPR036457">
    <property type="entry name" value="PPM-type-like_dom_sf"/>
</dbReference>
<evidence type="ECO:0000313" key="8">
    <source>
        <dbReference type="EMBL" id="SSX25280.1"/>
    </source>
</evidence>
<gene>
    <name evidence="8" type="primary">CSON012157</name>
</gene>
<dbReference type="Pfam" id="PF00481">
    <property type="entry name" value="PP2C"/>
    <property type="match status" value="1"/>
</dbReference>
<organism evidence="8">
    <name type="scientific">Culicoides sonorensis</name>
    <name type="common">Biting midge</name>
    <dbReference type="NCBI Taxonomy" id="179676"/>
    <lineage>
        <taxon>Eukaryota</taxon>
        <taxon>Metazoa</taxon>
        <taxon>Ecdysozoa</taxon>
        <taxon>Arthropoda</taxon>
        <taxon>Hexapoda</taxon>
        <taxon>Insecta</taxon>
        <taxon>Pterygota</taxon>
        <taxon>Neoptera</taxon>
        <taxon>Endopterygota</taxon>
        <taxon>Diptera</taxon>
        <taxon>Nematocera</taxon>
        <taxon>Chironomoidea</taxon>
        <taxon>Ceratopogonidae</taxon>
        <taxon>Ceratopogoninae</taxon>
        <taxon>Culicoides</taxon>
        <taxon>Monoculicoides</taxon>
    </lineage>
</organism>
<evidence type="ECO:0000256" key="5">
    <source>
        <dbReference type="SAM" id="MobiDB-lite"/>
    </source>
</evidence>
<dbReference type="PANTHER" id="PTHR47992">
    <property type="entry name" value="PROTEIN PHOSPHATASE"/>
    <property type="match status" value="1"/>
</dbReference>
<feature type="transmembrane region" description="Helical" evidence="6">
    <location>
        <begin position="20"/>
        <end position="41"/>
    </location>
</feature>
<dbReference type="OMA" id="MMEMSAM"/>
<name>A0A336M5I6_CULSO</name>
<dbReference type="EMBL" id="UFQT01000558">
    <property type="protein sequence ID" value="SSX25280.1"/>
    <property type="molecule type" value="Genomic_DNA"/>
</dbReference>
<keyword evidence="2 4" id="KW-0378">Hydrolase</keyword>
<dbReference type="SMART" id="SM00332">
    <property type="entry name" value="PP2Cc"/>
    <property type="match status" value="1"/>
</dbReference>
<evidence type="ECO:0000256" key="1">
    <source>
        <dbReference type="ARBA" id="ARBA00022723"/>
    </source>
</evidence>
<evidence type="ECO:0000256" key="4">
    <source>
        <dbReference type="RuleBase" id="RU003465"/>
    </source>
</evidence>
<keyword evidence="6" id="KW-0812">Transmembrane</keyword>
<evidence type="ECO:0000256" key="3">
    <source>
        <dbReference type="ARBA" id="ARBA00022912"/>
    </source>
</evidence>
<keyword evidence="6" id="KW-1133">Transmembrane helix</keyword>
<evidence type="ECO:0000256" key="6">
    <source>
        <dbReference type="SAM" id="Phobius"/>
    </source>
</evidence>
<accession>A0A336M5I6</accession>
<dbReference type="SMART" id="SM00331">
    <property type="entry name" value="PP2C_SIG"/>
    <property type="match status" value="1"/>
</dbReference>
<dbReference type="CDD" id="cd00143">
    <property type="entry name" value="PP2Cc"/>
    <property type="match status" value="1"/>
</dbReference>
<protein>
    <submittedName>
        <fullName evidence="8">CSON012157 protein</fullName>
    </submittedName>
</protein>
<sequence length="500" mass="56093">MDDELEDLYFVELFQSGMKVLSRVSLTNPFSGGMIYLSYLWRMVKIYLLKPEMLLATFILFVFLFFLHSAEEWGKNFMTNLKAGFGLKRPGFGGVKITTSAAERESWEKKTDSAAVYAVMGRRPSMEDRFVLEQINGTDVNFFAIFDGHGGSMAAEFAKEILVQNLYNKIIEITNIMNGKYESNERNYDEKPENCDSEKENNNNNNNKESIKTKEEPPSPSAATQRRKSFKKSLSKDDYSDGPGAKDIGNQISDPEILSKLNMNRPITRENIFNTNKSFKAPPKPKQYEAKCYIDGGKINFGKLLTDEVIAADYALVEKAKKSTNIAGTTALIAILHQNKLTVANVGDSRGVMADHKGAAIPLSFDHKPQQVREHKRIHDAGGFIAFRGVWRVAGILATSRALGDYPLKDRNLVIPDPDILTFDLDFNKPQFIILASDGLWDVFQNEEAVAYIKEHIDEPHFGAKSICLEAFTRGSLDNISVLVIKFNQGRYEIGSAASK</sequence>
<evidence type="ECO:0000259" key="7">
    <source>
        <dbReference type="PROSITE" id="PS51746"/>
    </source>
</evidence>
<feature type="compositionally biased region" description="Basic and acidic residues" evidence="5">
    <location>
        <begin position="184"/>
        <end position="201"/>
    </location>
</feature>
<dbReference type="InterPro" id="IPR015655">
    <property type="entry name" value="PP2C"/>
</dbReference>
<comment type="similarity">
    <text evidence="4">Belongs to the PP2C family.</text>
</comment>
<dbReference type="PROSITE" id="PS01032">
    <property type="entry name" value="PPM_1"/>
    <property type="match status" value="1"/>
</dbReference>
<dbReference type="PROSITE" id="PS51746">
    <property type="entry name" value="PPM_2"/>
    <property type="match status" value="1"/>
</dbReference>
<dbReference type="Gene3D" id="3.60.40.10">
    <property type="entry name" value="PPM-type phosphatase domain"/>
    <property type="match status" value="1"/>
</dbReference>
<dbReference type="GO" id="GO:0004722">
    <property type="term" value="F:protein serine/threonine phosphatase activity"/>
    <property type="evidence" value="ECO:0007669"/>
    <property type="project" value="InterPro"/>
</dbReference>
<reference evidence="8" key="1">
    <citation type="submission" date="2018-07" db="EMBL/GenBank/DDBJ databases">
        <authorList>
            <person name="Quirk P.G."/>
            <person name="Krulwich T.A."/>
        </authorList>
    </citation>
    <scope>NUCLEOTIDE SEQUENCE</scope>
</reference>
<dbReference type="InterPro" id="IPR001932">
    <property type="entry name" value="PPM-type_phosphatase-like_dom"/>
</dbReference>
<proteinExistence type="inferred from homology"/>
<keyword evidence="6" id="KW-0472">Membrane</keyword>
<dbReference type="GO" id="GO:0046872">
    <property type="term" value="F:metal ion binding"/>
    <property type="evidence" value="ECO:0007669"/>
    <property type="project" value="UniProtKB-KW"/>
</dbReference>
<feature type="domain" description="PPM-type phosphatase" evidence="7">
    <location>
        <begin position="113"/>
        <end position="487"/>
    </location>
</feature>
<evidence type="ECO:0000256" key="2">
    <source>
        <dbReference type="ARBA" id="ARBA00022801"/>
    </source>
</evidence>
<keyword evidence="1" id="KW-0479">Metal-binding</keyword>
<dbReference type="AlphaFoldDB" id="A0A336M5I6"/>